<organism evidence="2 3">
    <name type="scientific">Acidisarcina polymorpha</name>
    <dbReference type="NCBI Taxonomy" id="2211140"/>
    <lineage>
        <taxon>Bacteria</taxon>
        <taxon>Pseudomonadati</taxon>
        <taxon>Acidobacteriota</taxon>
        <taxon>Terriglobia</taxon>
        <taxon>Terriglobales</taxon>
        <taxon>Acidobacteriaceae</taxon>
        <taxon>Acidisarcina</taxon>
    </lineage>
</organism>
<evidence type="ECO:0000313" key="3">
    <source>
        <dbReference type="Proteomes" id="UP000253606"/>
    </source>
</evidence>
<reference evidence="2 3" key="1">
    <citation type="journal article" date="2018" name="Front. Microbiol.">
        <title>Hydrolytic Capabilities as a Key to Environmental Success: Chitinolytic and Cellulolytic Acidobacteria From Acidic Sub-arctic Soils and Boreal Peatlands.</title>
        <authorList>
            <person name="Belova S.E."/>
            <person name="Ravin N.V."/>
            <person name="Pankratov T.A."/>
            <person name="Rakitin A.L."/>
            <person name="Ivanova A.A."/>
            <person name="Beletsky A.V."/>
            <person name="Mardanov A.V."/>
            <person name="Sinninghe Damste J.S."/>
            <person name="Dedysh S.N."/>
        </authorList>
    </citation>
    <scope>NUCLEOTIDE SEQUENCE [LARGE SCALE GENOMIC DNA]</scope>
    <source>
        <strain evidence="2 3">SBC82</strain>
    </source>
</reference>
<dbReference type="RefSeq" id="WP_114210483.1">
    <property type="nucleotide sequence ID" value="NZ_CP030840.1"/>
</dbReference>
<feature type="signal peptide" evidence="1">
    <location>
        <begin position="1"/>
        <end position="23"/>
    </location>
</feature>
<name>A0A2Z5GB86_9BACT</name>
<proteinExistence type="predicted"/>
<evidence type="ECO:0000313" key="2">
    <source>
        <dbReference type="EMBL" id="AXC15895.1"/>
    </source>
</evidence>
<evidence type="ECO:0000256" key="1">
    <source>
        <dbReference type="SAM" id="SignalP"/>
    </source>
</evidence>
<protein>
    <submittedName>
        <fullName evidence="2">Uncharacterized protein</fullName>
    </submittedName>
</protein>
<dbReference type="KEGG" id="abas:ACPOL_6683"/>
<keyword evidence="3" id="KW-1185">Reference proteome</keyword>
<dbReference type="EMBL" id="CP030840">
    <property type="protein sequence ID" value="AXC15895.1"/>
    <property type="molecule type" value="Genomic_DNA"/>
</dbReference>
<dbReference type="AlphaFoldDB" id="A0A2Z5GB86"/>
<keyword evidence="1" id="KW-0732">Signal</keyword>
<dbReference type="Proteomes" id="UP000253606">
    <property type="component" value="Chromosome"/>
</dbReference>
<dbReference type="OrthoDB" id="5490906at2"/>
<feature type="chain" id="PRO_5016236332" evidence="1">
    <location>
        <begin position="24"/>
        <end position="453"/>
    </location>
</feature>
<gene>
    <name evidence="2" type="ORF">ACPOL_6683</name>
</gene>
<accession>A0A2Z5GB86</accession>
<sequence>MRFAHKFGYLSILGMWLSSYVPAQQAPDHSMAGPMNMPVDSGMKMDPGMKMDSPMAGEGFLSTILQHDTSGTSTQPGSTPTPMLMKMTGGWMLMFHGNAFLLEEQQTSARGGDKFLSTNWIMPMAQRQLGRGQLTLRAMLSLEPATITGRQYPLLFQQGETAYGKPIVDGQHPHDFFMELALLYDWHLAEKTLLSLYIAPVGDPAIGPTAYPHRESASEDPLAALGHHQEDSTHISDDVVTVGLASGIARLEASGFHGREPNEHRWQIQQGTIDSWSTRLTLQPGKNWSGQYSFGQLHSLEALYPRENQQRMTASIMYNRALHGGNWASTVLWGRTRSLEDHAIFNSYLLESTYRFHRQNSIWTRIENTDRSNELLLGENPLPVNFTETPVGRVQAYTFGYDREVGWLPHVSTALGAQVTTYGVPGTLRSAYGSDPVGVAVFLRLRPLAHRDH</sequence>